<gene>
    <name evidence="2" type="ORF">VE01_10319</name>
</gene>
<dbReference type="AlphaFoldDB" id="A0A1B8G746"/>
<dbReference type="RefSeq" id="XP_018125387.1">
    <property type="nucleotide sequence ID" value="XM_018279722.2"/>
</dbReference>
<dbReference type="EMBL" id="KV460283">
    <property type="protein sequence ID" value="OBT91654.1"/>
    <property type="molecule type" value="Genomic_DNA"/>
</dbReference>
<proteinExistence type="predicted"/>
<evidence type="ECO:0000313" key="3">
    <source>
        <dbReference type="Proteomes" id="UP000091956"/>
    </source>
</evidence>
<organism evidence="2 3">
    <name type="scientific">Pseudogymnoascus verrucosus</name>
    <dbReference type="NCBI Taxonomy" id="342668"/>
    <lineage>
        <taxon>Eukaryota</taxon>
        <taxon>Fungi</taxon>
        <taxon>Dikarya</taxon>
        <taxon>Ascomycota</taxon>
        <taxon>Pezizomycotina</taxon>
        <taxon>Leotiomycetes</taxon>
        <taxon>Thelebolales</taxon>
        <taxon>Thelebolaceae</taxon>
        <taxon>Pseudogymnoascus</taxon>
    </lineage>
</organism>
<feature type="compositionally biased region" description="Polar residues" evidence="1">
    <location>
        <begin position="138"/>
        <end position="159"/>
    </location>
</feature>
<reference evidence="3" key="2">
    <citation type="journal article" date="2018" name="Nat. Commun.">
        <title>Extreme sensitivity to ultraviolet light in the fungal pathogen causing white-nose syndrome of bats.</title>
        <authorList>
            <person name="Palmer J.M."/>
            <person name="Drees K.P."/>
            <person name="Foster J.T."/>
            <person name="Lindner D.L."/>
        </authorList>
    </citation>
    <scope>NUCLEOTIDE SEQUENCE [LARGE SCALE GENOMIC DNA]</scope>
    <source>
        <strain evidence="3">UAMH 10579</strain>
    </source>
</reference>
<evidence type="ECO:0000256" key="1">
    <source>
        <dbReference type="SAM" id="MobiDB-lite"/>
    </source>
</evidence>
<dbReference type="Proteomes" id="UP000091956">
    <property type="component" value="Unassembled WGS sequence"/>
</dbReference>
<keyword evidence="3" id="KW-1185">Reference proteome</keyword>
<protein>
    <submittedName>
        <fullName evidence="2">Uncharacterized protein</fullName>
    </submittedName>
</protein>
<evidence type="ECO:0000313" key="2">
    <source>
        <dbReference type="EMBL" id="OBT91654.1"/>
    </source>
</evidence>
<reference evidence="2 3" key="1">
    <citation type="submission" date="2016-03" db="EMBL/GenBank/DDBJ databases">
        <title>Comparative genomics of Pseudogymnoascus destructans, the fungus causing white-nose syndrome of bats.</title>
        <authorList>
            <person name="Palmer J.M."/>
            <person name="Drees K.P."/>
            <person name="Foster J.T."/>
            <person name="Lindner D.L."/>
        </authorList>
    </citation>
    <scope>NUCLEOTIDE SEQUENCE [LARGE SCALE GENOMIC DNA]</scope>
    <source>
        <strain evidence="2 3">UAMH 10579</strain>
    </source>
</reference>
<sequence>MPYPDMLQVPQPCWTCTSCRAPRRTNRNQSLTSFTAIFTDDWNRSFNSKNHRPRRRRFARSGETISCFAPVFCEDWKDDEDEVEAAAPAYEYVPPQKCRPFIRDIGCKRKSGADDFAGSLTSIWRPDKGQYEEHYNSWTATSPTPQQNQFEESAPSSRATPGCLTPPFIIPVSDEETFVEGRARPEHPSQSLPSLVHPGFIDIATEMERCPYPTSVADESGDPFPALTDPFIKGEDIVVPLRDDIPDQHWFLGDDSGAGDGGFDHWDRFIEWSIRARGRREREDFQDLSTSREMSVEHDFEEFI</sequence>
<dbReference type="GeneID" id="28843705"/>
<name>A0A1B8G746_9PEZI</name>
<accession>A0A1B8G746</accession>
<feature type="region of interest" description="Disordered" evidence="1">
    <location>
        <begin position="138"/>
        <end position="161"/>
    </location>
</feature>